<evidence type="ECO:0000256" key="4">
    <source>
        <dbReference type="ARBA" id="ARBA00022989"/>
    </source>
</evidence>
<name>A0A834VHQ4_SARSC</name>
<keyword evidence="6 8" id="KW-0012">Acyltransferase</keyword>
<evidence type="ECO:0000256" key="5">
    <source>
        <dbReference type="ARBA" id="ARBA00023136"/>
    </source>
</evidence>
<evidence type="ECO:0000256" key="3">
    <source>
        <dbReference type="ARBA" id="ARBA00022692"/>
    </source>
</evidence>
<sequence>MIWLSIPTLPIPSDQIYFVLAQIFALLYAFWFRETLTIEFKTIGLDSERRKRIATLSIVPGLAFSYIAFGFTIAHLLILSTLCYVLMNLVPLRHLKWIVFIVSMCYLASIHLNRMLNHNLTYRIDISAAFMILVQKLTSLAFSLSDGEIISQSNRKRSILTKEQSNDAIVKRPNFIEFFSYLFNFQTIICGPSISFNDYLNYLDGEKLKAHNIQTFPSVMKILRSKLLICVICAILLILMDPLYPISVLEDPKFNEIRFISKLWTIYLVTLTARLKYYFAWTLSECVCDASGLSFNTFDSKSNEPIYDLANNIGILDFEMSLSQRDALDAWNKSTAKWLRNIAYNRTSESYRLLATYFLSAFWHGLYPGYYLTFLTGGLGTIASRSVRRYFRSRFVHSRKLLLFYHCVTWLTTRIMLAYFTVPFLMLGFWRSIRFFNSFYWFGHWLPLLAWILIPKILNSEYGKSPSKTDGCYKVR</sequence>
<dbReference type="EnsemblMetazoa" id="SSS_7001s_mrna">
    <property type="protein sequence ID" value="KAF7496425.1"/>
    <property type="gene ID" value="SSS_7001"/>
</dbReference>
<feature type="transmembrane region" description="Helical" evidence="7">
    <location>
        <begin position="403"/>
        <end position="427"/>
    </location>
</feature>
<dbReference type="Pfam" id="PF03062">
    <property type="entry name" value="MBOAT"/>
    <property type="match status" value="1"/>
</dbReference>
<feature type="transmembrane region" description="Helical" evidence="7">
    <location>
        <begin position="15"/>
        <end position="32"/>
    </location>
</feature>
<dbReference type="InterPro" id="IPR004299">
    <property type="entry name" value="MBOAT_fam"/>
</dbReference>
<reference evidence="8" key="2">
    <citation type="submission" date="2020-01" db="EMBL/GenBank/DDBJ databases">
        <authorList>
            <person name="Korhonen P.K.K."/>
            <person name="Guangxu M.G."/>
            <person name="Wang T.W."/>
            <person name="Stroehlein A.J.S."/>
            <person name="Young N.D."/>
            <person name="Ang C.-S.A."/>
            <person name="Fernando D.W.F."/>
            <person name="Lu H.L."/>
            <person name="Taylor S.T."/>
            <person name="Ehtesham M.E.M."/>
            <person name="Najaraj S.H.N."/>
            <person name="Harsha G.H.G."/>
            <person name="Madugundu A.M."/>
            <person name="Renuse S.R."/>
            <person name="Holt D.H."/>
            <person name="Pandey A.P."/>
            <person name="Papenfuss A.P."/>
            <person name="Gasser R.B.G."/>
            <person name="Fischer K.F."/>
        </authorList>
    </citation>
    <scope>NUCLEOTIDE SEQUENCE</scope>
    <source>
        <strain evidence="8">SSS_KF_BRIS2020</strain>
    </source>
</reference>
<dbReference type="InterPro" id="IPR049941">
    <property type="entry name" value="LPLAT_7/PORCN-like"/>
</dbReference>
<keyword evidence="3 7" id="KW-0812">Transmembrane</keyword>
<dbReference type="PANTHER" id="PTHR13906:SF4">
    <property type="entry name" value="LYSOPHOSPHOLIPID ACYLTRANSFERASE 6"/>
    <property type="match status" value="1"/>
</dbReference>
<proteinExistence type="predicted"/>
<evidence type="ECO:0000256" key="2">
    <source>
        <dbReference type="ARBA" id="ARBA00022679"/>
    </source>
</evidence>
<keyword evidence="10" id="KW-1185">Reference proteome</keyword>
<organism evidence="8">
    <name type="scientific">Sarcoptes scabiei</name>
    <name type="common">Itch mite</name>
    <name type="synonym">Acarus scabiei</name>
    <dbReference type="NCBI Taxonomy" id="52283"/>
    <lineage>
        <taxon>Eukaryota</taxon>
        <taxon>Metazoa</taxon>
        <taxon>Ecdysozoa</taxon>
        <taxon>Arthropoda</taxon>
        <taxon>Chelicerata</taxon>
        <taxon>Arachnida</taxon>
        <taxon>Acari</taxon>
        <taxon>Acariformes</taxon>
        <taxon>Sarcoptiformes</taxon>
        <taxon>Astigmata</taxon>
        <taxon>Psoroptidia</taxon>
        <taxon>Sarcoptoidea</taxon>
        <taxon>Sarcoptidae</taxon>
        <taxon>Sarcoptinae</taxon>
        <taxon>Sarcoptes</taxon>
    </lineage>
</organism>
<evidence type="ECO:0000313" key="10">
    <source>
        <dbReference type="Proteomes" id="UP000070412"/>
    </source>
</evidence>
<evidence type="ECO:0000256" key="7">
    <source>
        <dbReference type="SAM" id="Phobius"/>
    </source>
</evidence>
<feature type="transmembrane region" description="Helical" evidence="7">
    <location>
        <begin position="53"/>
        <end position="77"/>
    </location>
</feature>
<evidence type="ECO:0000313" key="8">
    <source>
        <dbReference type="EMBL" id="KAF7496425.1"/>
    </source>
</evidence>
<dbReference type="OrthoDB" id="286734at2759"/>
<comment type="subcellular location">
    <subcellularLocation>
        <location evidence="1">Membrane</location>
        <topology evidence="1">Multi-pass membrane protein</topology>
    </subcellularLocation>
</comment>
<accession>A0A834VHQ4</accession>
<feature type="transmembrane region" description="Helical" evidence="7">
    <location>
        <begin position="439"/>
        <end position="458"/>
    </location>
</feature>
<keyword evidence="5 7" id="KW-0472">Membrane</keyword>
<keyword evidence="2 8" id="KW-0808">Transferase</keyword>
<dbReference type="GO" id="GO:0016020">
    <property type="term" value="C:membrane"/>
    <property type="evidence" value="ECO:0007669"/>
    <property type="project" value="UniProtKB-SubCell"/>
</dbReference>
<evidence type="ECO:0000256" key="1">
    <source>
        <dbReference type="ARBA" id="ARBA00004141"/>
    </source>
</evidence>
<dbReference type="GO" id="GO:0030258">
    <property type="term" value="P:lipid modification"/>
    <property type="evidence" value="ECO:0007669"/>
    <property type="project" value="TreeGrafter"/>
</dbReference>
<evidence type="ECO:0000313" key="9">
    <source>
        <dbReference type="EnsemblMetazoa" id="KAF7496425.1"/>
    </source>
</evidence>
<feature type="transmembrane region" description="Helical" evidence="7">
    <location>
        <begin position="361"/>
        <end position="382"/>
    </location>
</feature>
<feature type="transmembrane region" description="Helical" evidence="7">
    <location>
        <begin position="227"/>
        <end position="246"/>
    </location>
</feature>
<evidence type="ECO:0000256" key="6">
    <source>
        <dbReference type="ARBA" id="ARBA00023315"/>
    </source>
</evidence>
<dbReference type="GO" id="GO:0016746">
    <property type="term" value="F:acyltransferase activity"/>
    <property type="evidence" value="ECO:0007669"/>
    <property type="project" value="UniProtKB-KW"/>
</dbReference>
<feature type="transmembrane region" description="Helical" evidence="7">
    <location>
        <begin position="97"/>
        <end position="116"/>
    </location>
</feature>
<reference evidence="10" key="1">
    <citation type="journal article" date="2020" name="PLoS Negl. Trop. Dis.">
        <title>High-quality nuclear genome for Sarcoptes scabiei-A critical resource for a neglected parasite.</title>
        <authorList>
            <person name="Korhonen P.K."/>
            <person name="Gasser R.B."/>
            <person name="Ma G."/>
            <person name="Wang T."/>
            <person name="Stroehlein A.J."/>
            <person name="Young N.D."/>
            <person name="Ang C.S."/>
            <person name="Fernando D.D."/>
            <person name="Lu H.C."/>
            <person name="Taylor S."/>
            <person name="Reynolds S.L."/>
            <person name="Mofiz E."/>
            <person name="Najaraj S.H."/>
            <person name="Gowda H."/>
            <person name="Madugundu A."/>
            <person name="Renuse S."/>
            <person name="Holt D."/>
            <person name="Pandey A."/>
            <person name="Papenfuss A.T."/>
            <person name="Fischer K."/>
        </authorList>
    </citation>
    <scope>NUCLEOTIDE SEQUENCE [LARGE SCALE GENOMIC DNA]</scope>
</reference>
<protein>
    <submittedName>
        <fullName evidence="8">Membrane-bound O-acyltransferase domain-containing protein 2</fullName>
    </submittedName>
</protein>
<dbReference type="OMA" id="WHGTRPG"/>
<keyword evidence="4 7" id="KW-1133">Transmembrane helix</keyword>
<dbReference type="AlphaFoldDB" id="A0A834VHQ4"/>
<reference evidence="9" key="3">
    <citation type="submission" date="2022-06" db="UniProtKB">
        <authorList>
            <consortium name="EnsemblMetazoa"/>
        </authorList>
    </citation>
    <scope>IDENTIFICATION</scope>
</reference>
<dbReference type="EMBL" id="WVUK01000008">
    <property type="protein sequence ID" value="KAF7496425.1"/>
    <property type="molecule type" value="Genomic_DNA"/>
</dbReference>
<gene>
    <name evidence="8" type="ORF">SSS_7001</name>
</gene>
<dbReference type="PANTHER" id="PTHR13906">
    <property type="entry name" value="PORCUPINE"/>
    <property type="match status" value="1"/>
</dbReference>
<dbReference type="Proteomes" id="UP000070412">
    <property type="component" value="Unassembled WGS sequence"/>
</dbReference>